<dbReference type="GO" id="GO:0016491">
    <property type="term" value="F:oxidoreductase activity"/>
    <property type="evidence" value="ECO:0007669"/>
    <property type="project" value="UniProtKB-KW"/>
</dbReference>
<accession>A0A9X3CR29</accession>
<protein>
    <submittedName>
        <fullName evidence="4">D-2-hydroxyacid dehydrogenase</fullName>
    </submittedName>
</protein>
<dbReference type="FunFam" id="3.40.50.720:FF:000363">
    <property type="entry name" value="D-isomer specific 2-hydroxyacid dehydrogenase"/>
    <property type="match status" value="1"/>
</dbReference>
<evidence type="ECO:0000256" key="2">
    <source>
        <dbReference type="ARBA" id="ARBA00023027"/>
    </source>
</evidence>
<proteinExistence type="predicted"/>
<keyword evidence="2" id="KW-0520">NAD</keyword>
<evidence type="ECO:0000313" key="4">
    <source>
        <dbReference type="EMBL" id="MCW8348028.1"/>
    </source>
</evidence>
<dbReference type="Proteomes" id="UP001155587">
    <property type="component" value="Unassembled WGS sequence"/>
</dbReference>
<dbReference type="PANTHER" id="PTHR43333:SF1">
    <property type="entry name" value="D-ISOMER SPECIFIC 2-HYDROXYACID DEHYDROGENASE NAD-BINDING DOMAIN-CONTAINING PROTEIN"/>
    <property type="match status" value="1"/>
</dbReference>
<dbReference type="InterPro" id="IPR006140">
    <property type="entry name" value="D-isomer_DH_NAD-bd"/>
</dbReference>
<dbReference type="Pfam" id="PF02826">
    <property type="entry name" value="2-Hacid_dh_C"/>
    <property type="match status" value="1"/>
</dbReference>
<sequence>MTMQKHTLALVTEDNDKYLSLLKQRQLPDLEICSKGHAASIVLAAPPKLADSLDCYPKVQWIQSTYAGVDAILEKASAPRFQLTNVKGIFGQQISEYVLGHTINHYRHFALYKQQQTNRDWQQHHYQSLNGKRMAIFGTGAIGSHLANVVKALGMIPIGINRTGIPPRQSAFAETYHINEVNTLLASVDIIVSTLPNTRATHGIFNRELFAHCRGVLFFNVGRGATVDTPSLLTALEAGQIDHAFLDVFINEPISQECPYWHHSQVTVTPHIAALSFPEQVVDIFAENYLRWRDGFQLQNLVDFNKGY</sequence>
<evidence type="ECO:0000259" key="3">
    <source>
        <dbReference type="Pfam" id="PF02826"/>
    </source>
</evidence>
<evidence type="ECO:0000256" key="1">
    <source>
        <dbReference type="ARBA" id="ARBA00023002"/>
    </source>
</evidence>
<reference evidence="4" key="1">
    <citation type="submission" date="2022-02" db="EMBL/GenBank/DDBJ databases">
        <title>Vibrio sp. nov, a new bacterium isolated from seawater.</title>
        <authorList>
            <person name="Yuan Y."/>
        </authorList>
    </citation>
    <scope>NUCLEOTIDE SEQUENCE</scope>
    <source>
        <strain evidence="4">ZSDZ65</strain>
    </source>
</reference>
<dbReference type="Gene3D" id="3.40.50.720">
    <property type="entry name" value="NAD(P)-binding Rossmann-like Domain"/>
    <property type="match status" value="2"/>
</dbReference>
<gene>
    <name evidence="4" type="ORF">MD535_18730</name>
</gene>
<dbReference type="SUPFAM" id="SSF52283">
    <property type="entry name" value="Formate/glycerate dehydrogenase catalytic domain-like"/>
    <property type="match status" value="1"/>
</dbReference>
<organism evidence="4 5">
    <name type="scientific">Vibrio qingdaonensis</name>
    <dbReference type="NCBI Taxonomy" id="2829491"/>
    <lineage>
        <taxon>Bacteria</taxon>
        <taxon>Pseudomonadati</taxon>
        <taxon>Pseudomonadota</taxon>
        <taxon>Gammaproteobacteria</taxon>
        <taxon>Vibrionales</taxon>
        <taxon>Vibrionaceae</taxon>
        <taxon>Vibrio</taxon>
    </lineage>
</organism>
<dbReference type="GO" id="GO:0051287">
    <property type="term" value="F:NAD binding"/>
    <property type="evidence" value="ECO:0007669"/>
    <property type="project" value="InterPro"/>
</dbReference>
<evidence type="ECO:0000313" key="5">
    <source>
        <dbReference type="Proteomes" id="UP001155587"/>
    </source>
</evidence>
<dbReference type="CDD" id="cd05300">
    <property type="entry name" value="2-Hacid_dh_1"/>
    <property type="match status" value="1"/>
</dbReference>
<name>A0A9X3CR29_9VIBR</name>
<dbReference type="EMBL" id="JAKRRY010000030">
    <property type="protein sequence ID" value="MCW8348028.1"/>
    <property type="molecule type" value="Genomic_DNA"/>
</dbReference>
<dbReference type="PANTHER" id="PTHR43333">
    <property type="entry name" value="2-HACID_DH_C DOMAIN-CONTAINING PROTEIN"/>
    <property type="match status" value="1"/>
</dbReference>
<keyword evidence="1" id="KW-0560">Oxidoreductase</keyword>
<dbReference type="SUPFAM" id="SSF51735">
    <property type="entry name" value="NAD(P)-binding Rossmann-fold domains"/>
    <property type="match status" value="1"/>
</dbReference>
<dbReference type="AlphaFoldDB" id="A0A9X3CR29"/>
<comment type="caution">
    <text evidence="4">The sequence shown here is derived from an EMBL/GenBank/DDBJ whole genome shotgun (WGS) entry which is preliminary data.</text>
</comment>
<feature type="domain" description="D-isomer specific 2-hydroxyacid dehydrogenase NAD-binding" evidence="3">
    <location>
        <begin position="100"/>
        <end position="273"/>
    </location>
</feature>
<dbReference type="RefSeq" id="WP_265676592.1">
    <property type="nucleotide sequence ID" value="NZ_JAKRRY010000030.1"/>
</dbReference>
<dbReference type="InterPro" id="IPR036291">
    <property type="entry name" value="NAD(P)-bd_dom_sf"/>
</dbReference>
<keyword evidence="5" id="KW-1185">Reference proteome</keyword>